<feature type="domain" description="DUF4283" evidence="1">
    <location>
        <begin position="1"/>
        <end position="60"/>
    </location>
</feature>
<dbReference type="Proteomes" id="UP000828251">
    <property type="component" value="Unassembled WGS sequence"/>
</dbReference>
<dbReference type="OrthoDB" id="999237at2759"/>
<reference evidence="2 3" key="1">
    <citation type="journal article" date="2021" name="Plant Biotechnol. J.">
        <title>Multi-omics assisted identification of the key and species-specific regulatory components of drought-tolerant mechanisms in Gossypium stocksii.</title>
        <authorList>
            <person name="Yu D."/>
            <person name="Ke L."/>
            <person name="Zhang D."/>
            <person name="Wu Y."/>
            <person name="Sun Y."/>
            <person name="Mei J."/>
            <person name="Sun J."/>
            <person name="Sun Y."/>
        </authorList>
    </citation>
    <scope>NUCLEOTIDE SEQUENCE [LARGE SCALE GENOMIC DNA]</scope>
    <source>
        <strain evidence="3">cv. E1</strain>
        <tissue evidence="2">Leaf</tissue>
    </source>
</reference>
<evidence type="ECO:0000259" key="1">
    <source>
        <dbReference type="Pfam" id="PF14111"/>
    </source>
</evidence>
<gene>
    <name evidence="2" type="ORF">J1N35_044808</name>
</gene>
<organism evidence="2 3">
    <name type="scientific">Gossypium stocksii</name>
    <dbReference type="NCBI Taxonomy" id="47602"/>
    <lineage>
        <taxon>Eukaryota</taxon>
        <taxon>Viridiplantae</taxon>
        <taxon>Streptophyta</taxon>
        <taxon>Embryophyta</taxon>
        <taxon>Tracheophyta</taxon>
        <taxon>Spermatophyta</taxon>
        <taxon>Magnoliopsida</taxon>
        <taxon>eudicotyledons</taxon>
        <taxon>Gunneridae</taxon>
        <taxon>Pentapetalae</taxon>
        <taxon>rosids</taxon>
        <taxon>malvids</taxon>
        <taxon>Malvales</taxon>
        <taxon>Malvaceae</taxon>
        <taxon>Malvoideae</taxon>
        <taxon>Gossypium</taxon>
    </lineage>
</organism>
<dbReference type="InterPro" id="IPR025558">
    <property type="entry name" value="DUF4283"/>
</dbReference>
<comment type="caution">
    <text evidence="2">The sequence shown here is derived from an EMBL/GenBank/DDBJ whole genome shotgun (WGS) entry which is preliminary data.</text>
</comment>
<sequence length="180" mass="20475">MANLWHPLGAVFITDIGEKRILFRFFCEVDRDRVVKGSPWTFNNHLLIIVILKEGEDPMEVPLNKANFWVQIHDLLSSSFIEYDTKAIIAGHGESFCSIRMDHGSKELPMGWDISLRALPRRAMVGESPWLRDSITDWGVMARASGSNPRSDFRNQHIPNLMCIYEANLGLNVMGKSFSP</sequence>
<proteinExistence type="predicted"/>
<evidence type="ECO:0000313" key="2">
    <source>
        <dbReference type="EMBL" id="KAH1032634.1"/>
    </source>
</evidence>
<name>A0A9D3U9Y3_9ROSI</name>
<protein>
    <recommendedName>
        <fullName evidence="1">DUF4283 domain-containing protein</fullName>
    </recommendedName>
</protein>
<dbReference type="AlphaFoldDB" id="A0A9D3U9Y3"/>
<dbReference type="EMBL" id="JAIQCV010000013">
    <property type="protein sequence ID" value="KAH1032634.1"/>
    <property type="molecule type" value="Genomic_DNA"/>
</dbReference>
<evidence type="ECO:0000313" key="3">
    <source>
        <dbReference type="Proteomes" id="UP000828251"/>
    </source>
</evidence>
<keyword evidence="3" id="KW-1185">Reference proteome</keyword>
<dbReference type="Pfam" id="PF14111">
    <property type="entry name" value="DUF4283"/>
    <property type="match status" value="1"/>
</dbReference>
<accession>A0A9D3U9Y3</accession>